<keyword evidence="5 8" id="KW-0812">Transmembrane</keyword>
<reference evidence="9 10" key="1">
    <citation type="submission" date="2020-03" db="EMBL/GenBank/DDBJ databases">
        <title>Draft Genome Sequence of Cudoniella acicularis.</title>
        <authorList>
            <person name="Buettner E."/>
            <person name="Kellner H."/>
        </authorList>
    </citation>
    <scope>NUCLEOTIDE SEQUENCE [LARGE SCALE GENOMIC DNA]</scope>
    <source>
        <strain evidence="9 10">DSM 108380</strain>
    </source>
</reference>
<feature type="transmembrane region" description="Helical" evidence="8">
    <location>
        <begin position="44"/>
        <end position="63"/>
    </location>
</feature>
<dbReference type="GO" id="GO:0005886">
    <property type="term" value="C:plasma membrane"/>
    <property type="evidence" value="ECO:0007669"/>
    <property type="project" value="UniProtKB-SubCell"/>
</dbReference>
<evidence type="ECO:0000256" key="1">
    <source>
        <dbReference type="ARBA" id="ARBA00004429"/>
    </source>
</evidence>
<feature type="transmembrane region" description="Helical" evidence="8">
    <location>
        <begin position="109"/>
        <end position="130"/>
    </location>
</feature>
<evidence type="ECO:0000256" key="6">
    <source>
        <dbReference type="ARBA" id="ARBA00022989"/>
    </source>
</evidence>
<keyword evidence="4" id="KW-0997">Cell inner membrane</keyword>
<keyword evidence="2" id="KW-0813">Transport</keyword>
<comment type="subcellular location">
    <subcellularLocation>
        <location evidence="1">Cell inner membrane</location>
        <topology evidence="1">Multi-pass membrane protein</topology>
    </subcellularLocation>
</comment>
<dbReference type="PANTHER" id="PTHR30574">
    <property type="entry name" value="INNER MEMBRANE PROTEIN YEDE"/>
    <property type="match status" value="1"/>
</dbReference>
<dbReference type="OrthoDB" id="10254418at2759"/>
<accession>A0A8H4W6L0</accession>
<feature type="transmembrane region" description="Helical" evidence="8">
    <location>
        <begin position="189"/>
        <end position="209"/>
    </location>
</feature>
<dbReference type="AlphaFoldDB" id="A0A8H4W6L0"/>
<feature type="transmembrane region" description="Helical" evidence="8">
    <location>
        <begin position="75"/>
        <end position="97"/>
    </location>
</feature>
<sequence>MASFPWLNIASGALFGSALTAAGMYSPSTIIGQMHLTNFHMMKGFLAASASSALAIIFARSLNLSPCKPRTPNTLSLLGTYDGNIIGGLLLGFGMALTGACPGTVFPQLATGISSAIPVVGGTILGGIIYSKLKPHINSKVTNQEALSKPTVYQKLGLSEKTAITFYELALTAGLLGASIYAPRNSASLVNPVLGGLLVGGTQFASLYLTGSTLGISTAFEQIGDFFWWAVHSLSGSKAPMPNIRGTAFAFGTLGGSFLLGRIVAIPTPDEHIEAKDDIVPQGDKVNSCHCFVEFDDATKADLAIEALDGTDKWGGEIAVRRAHPTKRKAI</sequence>
<dbReference type="InterPro" id="IPR035979">
    <property type="entry name" value="RBD_domain_sf"/>
</dbReference>
<dbReference type="InterPro" id="IPR007272">
    <property type="entry name" value="Sulf_transp_TsuA/YedE"/>
</dbReference>
<evidence type="ECO:0000313" key="9">
    <source>
        <dbReference type="EMBL" id="KAF4635757.1"/>
    </source>
</evidence>
<organism evidence="9 10">
    <name type="scientific">Cudoniella acicularis</name>
    <dbReference type="NCBI Taxonomy" id="354080"/>
    <lineage>
        <taxon>Eukaryota</taxon>
        <taxon>Fungi</taxon>
        <taxon>Dikarya</taxon>
        <taxon>Ascomycota</taxon>
        <taxon>Pezizomycotina</taxon>
        <taxon>Leotiomycetes</taxon>
        <taxon>Helotiales</taxon>
        <taxon>Tricladiaceae</taxon>
        <taxon>Cudoniella</taxon>
    </lineage>
</organism>
<evidence type="ECO:0000256" key="7">
    <source>
        <dbReference type="ARBA" id="ARBA00023136"/>
    </source>
</evidence>
<evidence type="ECO:0000256" key="5">
    <source>
        <dbReference type="ARBA" id="ARBA00022692"/>
    </source>
</evidence>
<dbReference type="InterPro" id="IPR012677">
    <property type="entry name" value="Nucleotide-bd_a/b_plait_sf"/>
</dbReference>
<dbReference type="Gene3D" id="3.30.70.330">
    <property type="match status" value="1"/>
</dbReference>
<dbReference type="CDD" id="cd00590">
    <property type="entry name" value="RRM_SF"/>
    <property type="match status" value="1"/>
</dbReference>
<evidence type="ECO:0000256" key="2">
    <source>
        <dbReference type="ARBA" id="ARBA00022448"/>
    </source>
</evidence>
<dbReference type="EMBL" id="JAAMPI010000101">
    <property type="protein sequence ID" value="KAF4635757.1"/>
    <property type="molecule type" value="Genomic_DNA"/>
</dbReference>
<evidence type="ECO:0000256" key="8">
    <source>
        <dbReference type="SAM" id="Phobius"/>
    </source>
</evidence>
<dbReference type="Pfam" id="PF04143">
    <property type="entry name" value="Sulf_transp"/>
    <property type="match status" value="1"/>
</dbReference>
<gene>
    <name evidence="9" type="ORF">G7Y89_g2349</name>
</gene>
<evidence type="ECO:0000256" key="4">
    <source>
        <dbReference type="ARBA" id="ARBA00022519"/>
    </source>
</evidence>
<dbReference type="SUPFAM" id="SSF54928">
    <property type="entry name" value="RNA-binding domain, RBD"/>
    <property type="match status" value="1"/>
</dbReference>
<proteinExistence type="predicted"/>
<dbReference type="GO" id="GO:0003676">
    <property type="term" value="F:nucleic acid binding"/>
    <property type="evidence" value="ECO:0007669"/>
    <property type="project" value="InterPro"/>
</dbReference>
<protein>
    <recommendedName>
        <fullName evidence="11">Sulphur transport domain-containing protein</fullName>
    </recommendedName>
</protein>
<keyword evidence="10" id="KW-1185">Reference proteome</keyword>
<keyword evidence="3" id="KW-1003">Cell membrane</keyword>
<dbReference type="PANTHER" id="PTHR30574:SF1">
    <property type="entry name" value="SULPHUR TRANSPORT DOMAIN-CONTAINING PROTEIN"/>
    <property type="match status" value="1"/>
</dbReference>
<keyword evidence="6 8" id="KW-1133">Transmembrane helix</keyword>
<evidence type="ECO:0000256" key="3">
    <source>
        <dbReference type="ARBA" id="ARBA00022475"/>
    </source>
</evidence>
<evidence type="ECO:0008006" key="11">
    <source>
        <dbReference type="Google" id="ProtNLM"/>
    </source>
</evidence>
<keyword evidence="7 8" id="KW-0472">Membrane</keyword>
<feature type="transmembrane region" description="Helical" evidence="8">
    <location>
        <begin position="164"/>
        <end position="183"/>
    </location>
</feature>
<comment type="caution">
    <text evidence="9">The sequence shown here is derived from an EMBL/GenBank/DDBJ whole genome shotgun (WGS) entry which is preliminary data.</text>
</comment>
<dbReference type="Proteomes" id="UP000566819">
    <property type="component" value="Unassembled WGS sequence"/>
</dbReference>
<name>A0A8H4W6L0_9HELO</name>
<evidence type="ECO:0000313" key="10">
    <source>
        <dbReference type="Proteomes" id="UP000566819"/>
    </source>
</evidence>